<feature type="chain" id="PRO_5001699095" description="CHAT domain-containing protein" evidence="2">
    <location>
        <begin position="24"/>
        <end position="1012"/>
    </location>
</feature>
<dbReference type="OrthoDB" id="9787760at2"/>
<dbReference type="InterPro" id="IPR024983">
    <property type="entry name" value="CHAT_dom"/>
</dbReference>
<dbReference type="eggNOG" id="COG4995">
    <property type="taxonomic scope" value="Bacteria"/>
</dbReference>
<dbReference type="Pfam" id="PF12770">
    <property type="entry name" value="CHAT"/>
    <property type="match status" value="1"/>
</dbReference>
<sequence length="1012" mass="109299">MRLSSIILAASGAVLALSGTAMVTPAASQSEPLSISTSFRVGDAGVRCTAQNAPAEPRLETMFDRAYRLTCRDAAGAVGKLLILRDGKGITGQPEAAGKDAQCAAPESASIDMVGAVTKRTCTDPKFGVAYRSYTLENDGRTYVVEGLAGYDPVLRLALASVFNDKALPGTIEVAQTEVSDAAAFARVQAGALSEFDALNEAYVRNNSGRFAESGQFFENLLGRTQARTSAYAEVLANQGLQQSNLGNYQAAESLFNRADETLTRNDGVAQRLIRNYRAINFLNRRFPEAALDALAQPMREVSQDPQDLSIREGFIDNPLSTQINRENIALQRLGGVELGLSQAERAELLDAQGMAIEGSIARQQGELAKAEKILRAADARIAEVREGRVASARWLRSEIAIERALVAEGQGRTEVALRAYDVAANAISRDYPQSPVLLAAFARKAGFLMRIGRNEEARAVFGEVVTRAQNTTDSGASIRNLLEPYFALLADEGTSEATAEFFAASQLLQRPGVAQTQAILARQMSEGDDEASALFRLSLNRSREIARTQARADRLAALTKPTQLQTEGLIAARETLEYLRAEQTGLLSKLGDFPRFRALSPTGLQLSDLQSELKPGEAYYKMVLLGEDVYTLWITAKDARSFKIDGGLAEIDDAVAFIRDSIVISEGGEQVTYPFDVERARDLYLRLFGPVEAEMERAKHIIFEPDGPMLQLPPQVLIASQEGIDAYQERTANTVDDDELYDYREIDWLGRSRDVSIAVSPRGFLDIRRIAPSKAKKAYLGIGSNSLPTNRQPSSDPCAWSLDTWRDPIAPDELYFAAGRYGEANSDVAVGDAFSDTALLANDKLSDYRVVHFATHGLVTAPKPNCAARPALVTSFGGEGSDGLLSFKEIFDLRLDADVVILSACDTAGIATTAASREAGVVGGGNYALDGLVRAFVGAGARAVVASHWPVPDDFDATQRLVQGLISGQEKGLSVSLGQSQRELMDEANTSHPFYWAAFIVLGDGTRPVGQ</sequence>
<keyword evidence="2" id="KW-0732">Signal</keyword>
<dbReference type="STRING" id="1044.EH31_14525"/>
<feature type="signal peptide" evidence="2">
    <location>
        <begin position="1"/>
        <end position="23"/>
    </location>
</feature>
<evidence type="ECO:0000259" key="3">
    <source>
        <dbReference type="Pfam" id="PF12770"/>
    </source>
</evidence>
<keyword evidence="5" id="KW-1185">Reference proteome</keyword>
<evidence type="ECO:0000256" key="1">
    <source>
        <dbReference type="SAM" id="Coils"/>
    </source>
</evidence>
<dbReference type="EMBL" id="JMIW01000006">
    <property type="protein sequence ID" value="KEO89240.1"/>
    <property type="molecule type" value="Genomic_DNA"/>
</dbReference>
<dbReference type="RefSeq" id="WP_034961148.1">
    <property type="nucleotide sequence ID" value="NZ_JMIW01000006.1"/>
</dbReference>
<accession>A0A074M904</accession>
<dbReference type="SUPFAM" id="SSF48452">
    <property type="entry name" value="TPR-like"/>
    <property type="match status" value="1"/>
</dbReference>
<feature type="coiled-coil region" evidence="1">
    <location>
        <begin position="361"/>
        <end position="388"/>
    </location>
</feature>
<feature type="domain" description="CHAT" evidence="3">
    <location>
        <begin position="679"/>
        <end position="1005"/>
    </location>
</feature>
<keyword evidence="1" id="KW-0175">Coiled coil</keyword>
<dbReference type="eggNOG" id="COG0457">
    <property type="taxonomic scope" value="Bacteria"/>
</dbReference>
<name>A0A074M904_ERYLO</name>
<dbReference type="AlphaFoldDB" id="A0A074M904"/>
<evidence type="ECO:0000256" key="2">
    <source>
        <dbReference type="SAM" id="SignalP"/>
    </source>
</evidence>
<dbReference type="Gene3D" id="1.25.40.10">
    <property type="entry name" value="Tetratricopeptide repeat domain"/>
    <property type="match status" value="1"/>
</dbReference>
<dbReference type="Proteomes" id="UP000027647">
    <property type="component" value="Unassembled WGS sequence"/>
</dbReference>
<evidence type="ECO:0000313" key="5">
    <source>
        <dbReference type="Proteomes" id="UP000027647"/>
    </source>
</evidence>
<reference evidence="4 5" key="1">
    <citation type="submission" date="2014-04" db="EMBL/GenBank/DDBJ databases">
        <title>A comprehensive comparison of genomes of Erythrobacter spp. strains.</title>
        <authorList>
            <person name="Zheng Q."/>
        </authorList>
    </citation>
    <scope>NUCLEOTIDE SEQUENCE [LARGE SCALE GENOMIC DNA]</scope>
    <source>
        <strain evidence="4 5">DSM 6997</strain>
    </source>
</reference>
<gene>
    <name evidence="4" type="ORF">EH31_14525</name>
</gene>
<organism evidence="4 5">
    <name type="scientific">Erythrobacter longus</name>
    <dbReference type="NCBI Taxonomy" id="1044"/>
    <lineage>
        <taxon>Bacteria</taxon>
        <taxon>Pseudomonadati</taxon>
        <taxon>Pseudomonadota</taxon>
        <taxon>Alphaproteobacteria</taxon>
        <taxon>Sphingomonadales</taxon>
        <taxon>Erythrobacteraceae</taxon>
        <taxon>Erythrobacter/Porphyrobacter group</taxon>
        <taxon>Erythrobacter</taxon>
    </lineage>
</organism>
<comment type="caution">
    <text evidence="4">The sequence shown here is derived from an EMBL/GenBank/DDBJ whole genome shotgun (WGS) entry which is preliminary data.</text>
</comment>
<proteinExistence type="predicted"/>
<dbReference type="InterPro" id="IPR011990">
    <property type="entry name" value="TPR-like_helical_dom_sf"/>
</dbReference>
<protein>
    <recommendedName>
        <fullName evidence="3">CHAT domain-containing protein</fullName>
    </recommendedName>
</protein>
<evidence type="ECO:0000313" key="4">
    <source>
        <dbReference type="EMBL" id="KEO89240.1"/>
    </source>
</evidence>